<comment type="caution">
    <text evidence="3">The sequence shown here is derived from an EMBL/GenBank/DDBJ whole genome shotgun (WGS) entry which is preliminary data.</text>
</comment>
<keyword evidence="2" id="KW-0472">Membrane</keyword>
<dbReference type="Proteomes" id="UP000800235">
    <property type="component" value="Unassembled WGS sequence"/>
</dbReference>
<sequence length="274" mass="31873">MPPINLTTPIRLARPPRPSQLPCLRLTLPISHHHLRNASSSTTPNDSNLRPLILEKPDKFRPPSHPARIKPKNTRWSQGPPLSDEDIKRQKTKKYPNMMPPEGTVMYYFLTNRSIHIWISMGTLLSLAGYIFLTDFHSKNRFPDMLPPKSMFFSHPFQYLRQYAQVYRLHVEAVSRETAEKRARQVDDARKRREYLRAHGMEKPGLFGFGTVEQDEQAKKLEEDKRVLDELRRRELESLGDGETEGGVPVNARSGEYVDFEGNKKQPKKWFGIW</sequence>
<evidence type="ECO:0000256" key="2">
    <source>
        <dbReference type="SAM" id="Phobius"/>
    </source>
</evidence>
<keyword evidence="2" id="KW-1133">Transmembrane helix</keyword>
<keyword evidence="4" id="KW-1185">Reference proteome</keyword>
<protein>
    <submittedName>
        <fullName evidence="3">Uncharacterized protein</fullName>
    </submittedName>
</protein>
<gene>
    <name evidence="3" type="ORF">EJ08DRAFT_611324</name>
</gene>
<evidence type="ECO:0000313" key="4">
    <source>
        <dbReference type="Proteomes" id="UP000800235"/>
    </source>
</evidence>
<evidence type="ECO:0000256" key="1">
    <source>
        <dbReference type="SAM" id="MobiDB-lite"/>
    </source>
</evidence>
<proteinExistence type="predicted"/>
<dbReference type="OrthoDB" id="5397827at2759"/>
<feature type="region of interest" description="Disordered" evidence="1">
    <location>
        <begin position="234"/>
        <end position="253"/>
    </location>
</feature>
<name>A0A9P4NS16_9PEZI</name>
<dbReference type="EMBL" id="MU007034">
    <property type="protein sequence ID" value="KAF2431094.1"/>
    <property type="molecule type" value="Genomic_DNA"/>
</dbReference>
<feature type="transmembrane region" description="Helical" evidence="2">
    <location>
        <begin position="115"/>
        <end position="133"/>
    </location>
</feature>
<accession>A0A9P4NS16</accession>
<reference evidence="3" key="1">
    <citation type="journal article" date="2020" name="Stud. Mycol.">
        <title>101 Dothideomycetes genomes: a test case for predicting lifestyles and emergence of pathogens.</title>
        <authorList>
            <person name="Haridas S."/>
            <person name="Albert R."/>
            <person name="Binder M."/>
            <person name="Bloem J."/>
            <person name="Labutti K."/>
            <person name="Salamov A."/>
            <person name="Andreopoulos B."/>
            <person name="Baker S."/>
            <person name="Barry K."/>
            <person name="Bills G."/>
            <person name="Bluhm B."/>
            <person name="Cannon C."/>
            <person name="Castanera R."/>
            <person name="Culley D."/>
            <person name="Daum C."/>
            <person name="Ezra D."/>
            <person name="Gonzalez J."/>
            <person name="Henrissat B."/>
            <person name="Kuo A."/>
            <person name="Liang C."/>
            <person name="Lipzen A."/>
            <person name="Lutzoni F."/>
            <person name="Magnuson J."/>
            <person name="Mondo S."/>
            <person name="Nolan M."/>
            <person name="Ohm R."/>
            <person name="Pangilinan J."/>
            <person name="Park H.-J."/>
            <person name="Ramirez L."/>
            <person name="Alfaro M."/>
            <person name="Sun H."/>
            <person name="Tritt A."/>
            <person name="Yoshinaga Y."/>
            <person name="Zwiers L.-H."/>
            <person name="Turgeon B."/>
            <person name="Goodwin S."/>
            <person name="Spatafora J."/>
            <person name="Crous P."/>
            <person name="Grigoriev I."/>
        </authorList>
    </citation>
    <scope>NUCLEOTIDE SEQUENCE</scope>
    <source>
        <strain evidence="3">CBS 130266</strain>
    </source>
</reference>
<feature type="region of interest" description="Disordered" evidence="1">
    <location>
        <begin position="56"/>
        <end position="86"/>
    </location>
</feature>
<dbReference type="AlphaFoldDB" id="A0A9P4NS16"/>
<organism evidence="3 4">
    <name type="scientific">Tothia fuscella</name>
    <dbReference type="NCBI Taxonomy" id="1048955"/>
    <lineage>
        <taxon>Eukaryota</taxon>
        <taxon>Fungi</taxon>
        <taxon>Dikarya</taxon>
        <taxon>Ascomycota</taxon>
        <taxon>Pezizomycotina</taxon>
        <taxon>Dothideomycetes</taxon>
        <taxon>Pleosporomycetidae</taxon>
        <taxon>Venturiales</taxon>
        <taxon>Cylindrosympodiaceae</taxon>
        <taxon>Tothia</taxon>
    </lineage>
</organism>
<evidence type="ECO:0000313" key="3">
    <source>
        <dbReference type="EMBL" id="KAF2431094.1"/>
    </source>
</evidence>
<keyword evidence="2" id="KW-0812">Transmembrane</keyword>